<gene>
    <name evidence="1" type="primary">ORF38350</name>
</gene>
<protein>
    <submittedName>
        <fullName evidence="1">Uncharacterized protein</fullName>
    </submittedName>
</protein>
<sequence length="69" mass="8387">DEVSASGTQSTVMPHHNHEYVEPTSFPYYFHSPYDYNHHKHHHRKHRDHHGKKKWKKYLKLMMKGEVPP</sequence>
<accession>A0A0B6YUV3</accession>
<organism evidence="1">
    <name type="scientific">Arion vulgaris</name>
    <dbReference type="NCBI Taxonomy" id="1028688"/>
    <lineage>
        <taxon>Eukaryota</taxon>
        <taxon>Metazoa</taxon>
        <taxon>Spiralia</taxon>
        <taxon>Lophotrochozoa</taxon>
        <taxon>Mollusca</taxon>
        <taxon>Gastropoda</taxon>
        <taxon>Heterobranchia</taxon>
        <taxon>Euthyneura</taxon>
        <taxon>Panpulmonata</taxon>
        <taxon>Eupulmonata</taxon>
        <taxon>Stylommatophora</taxon>
        <taxon>Helicina</taxon>
        <taxon>Arionoidea</taxon>
        <taxon>Arionidae</taxon>
        <taxon>Arion</taxon>
    </lineage>
</organism>
<feature type="non-terminal residue" evidence="1">
    <location>
        <position position="1"/>
    </location>
</feature>
<dbReference type="EMBL" id="HACG01013214">
    <property type="protein sequence ID" value="CEK60079.1"/>
    <property type="molecule type" value="Transcribed_RNA"/>
</dbReference>
<reference evidence="1" key="1">
    <citation type="submission" date="2014-12" db="EMBL/GenBank/DDBJ databases">
        <title>Insight into the proteome of Arion vulgaris.</title>
        <authorList>
            <person name="Aradska J."/>
            <person name="Bulat T."/>
            <person name="Smidak R."/>
            <person name="Sarate P."/>
            <person name="Gangsoo J."/>
            <person name="Sialana F."/>
            <person name="Bilban M."/>
            <person name="Lubec G."/>
        </authorList>
    </citation>
    <scope>NUCLEOTIDE SEQUENCE</scope>
    <source>
        <tissue evidence="1">Skin</tissue>
    </source>
</reference>
<name>A0A0B6YUV3_9EUPU</name>
<proteinExistence type="predicted"/>
<feature type="non-terminal residue" evidence="1">
    <location>
        <position position="69"/>
    </location>
</feature>
<dbReference type="AlphaFoldDB" id="A0A0B6YUV3"/>
<evidence type="ECO:0000313" key="1">
    <source>
        <dbReference type="EMBL" id="CEK60079.1"/>
    </source>
</evidence>